<reference evidence="2" key="1">
    <citation type="journal article" date="2023" name="bioRxiv">
        <title>Scaffold-level genome assemblies of two parasitoid biocontrol wasps reveal the parthenogenesis mechanism and an associated novel virus.</title>
        <authorList>
            <person name="Inwood S."/>
            <person name="Skelly J."/>
            <person name="Guhlin J."/>
            <person name="Harrop T."/>
            <person name="Goldson S."/>
            <person name="Dearden P."/>
        </authorList>
    </citation>
    <scope>NUCLEOTIDE SEQUENCE</scope>
    <source>
        <strain evidence="2">Irish</strain>
        <tissue evidence="2">Whole body</tissue>
    </source>
</reference>
<comment type="caution">
    <text evidence="2">The sequence shown here is derived from an EMBL/GenBank/DDBJ whole genome shotgun (WGS) entry which is preliminary data.</text>
</comment>
<dbReference type="Proteomes" id="UP001168990">
    <property type="component" value="Unassembled WGS sequence"/>
</dbReference>
<keyword evidence="1" id="KW-0472">Membrane</keyword>
<evidence type="ECO:0000313" key="2">
    <source>
        <dbReference type="EMBL" id="KAK0173224.1"/>
    </source>
</evidence>
<accession>A0AA39FPX0</accession>
<name>A0AA39FPX0_9HYME</name>
<reference evidence="2" key="2">
    <citation type="submission" date="2023-03" db="EMBL/GenBank/DDBJ databases">
        <authorList>
            <person name="Inwood S.N."/>
            <person name="Skelly J.G."/>
            <person name="Guhlin J."/>
            <person name="Harrop T.W.R."/>
            <person name="Goldson S.G."/>
            <person name="Dearden P.K."/>
        </authorList>
    </citation>
    <scope>NUCLEOTIDE SEQUENCE</scope>
    <source>
        <strain evidence="2">Irish</strain>
        <tissue evidence="2">Whole body</tissue>
    </source>
</reference>
<evidence type="ECO:0000256" key="1">
    <source>
        <dbReference type="SAM" id="Phobius"/>
    </source>
</evidence>
<evidence type="ECO:0000313" key="3">
    <source>
        <dbReference type="Proteomes" id="UP001168990"/>
    </source>
</evidence>
<gene>
    <name evidence="2" type="ORF">PV328_006455</name>
</gene>
<protein>
    <submittedName>
        <fullName evidence="2">Uncharacterized protein</fullName>
    </submittedName>
</protein>
<feature type="transmembrane region" description="Helical" evidence="1">
    <location>
        <begin position="99"/>
        <end position="118"/>
    </location>
</feature>
<organism evidence="2 3">
    <name type="scientific">Microctonus aethiopoides</name>
    <dbReference type="NCBI Taxonomy" id="144406"/>
    <lineage>
        <taxon>Eukaryota</taxon>
        <taxon>Metazoa</taxon>
        <taxon>Ecdysozoa</taxon>
        <taxon>Arthropoda</taxon>
        <taxon>Hexapoda</taxon>
        <taxon>Insecta</taxon>
        <taxon>Pterygota</taxon>
        <taxon>Neoptera</taxon>
        <taxon>Endopterygota</taxon>
        <taxon>Hymenoptera</taxon>
        <taxon>Apocrita</taxon>
        <taxon>Ichneumonoidea</taxon>
        <taxon>Braconidae</taxon>
        <taxon>Euphorinae</taxon>
        <taxon>Microctonus</taxon>
    </lineage>
</organism>
<proteinExistence type="predicted"/>
<keyword evidence="1" id="KW-0812">Transmembrane</keyword>
<keyword evidence="3" id="KW-1185">Reference proteome</keyword>
<dbReference type="EMBL" id="JAQQBS010000002">
    <property type="protein sequence ID" value="KAK0173224.1"/>
    <property type="molecule type" value="Genomic_DNA"/>
</dbReference>
<keyword evidence="1" id="KW-1133">Transmembrane helix</keyword>
<dbReference type="AlphaFoldDB" id="A0AA39FPX0"/>
<feature type="transmembrane region" description="Helical" evidence="1">
    <location>
        <begin position="57"/>
        <end position="79"/>
    </location>
</feature>
<sequence length="132" mass="15387">MSRLNSKSDGMIKCKNINTFNVSQSDIMIKNYPVLLNERFVLSRNLKNYYEDILSRFFINCLDTLMSTFLTPFFIWQTISKNDCLTKIIKVVSEIILELLTWILFGGVSILIAIILIIDDHYVENKNNVNKK</sequence>